<keyword evidence="3" id="KW-0813">Transport</keyword>
<sequence>MESAAALAKELGRWNEVSDFYRRASELYRECGRSQPASDALAKGASALEEKAPEEAIKMYDEACSLLEEDGKEQMAFDLYRTVAALYVKLEK</sequence>
<dbReference type="GO" id="GO:0016192">
    <property type="term" value="P:vesicle-mediated transport"/>
    <property type="evidence" value="ECO:0007669"/>
    <property type="project" value="UniProtKB-KW"/>
</dbReference>
<organism evidence="9 10">
    <name type="scientific">Eleusine coracana subsp. coracana</name>
    <dbReference type="NCBI Taxonomy" id="191504"/>
    <lineage>
        <taxon>Eukaryota</taxon>
        <taxon>Viridiplantae</taxon>
        <taxon>Streptophyta</taxon>
        <taxon>Embryophyta</taxon>
        <taxon>Tracheophyta</taxon>
        <taxon>Spermatophyta</taxon>
        <taxon>Magnoliopsida</taxon>
        <taxon>Liliopsida</taxon>
        <taxon>Poales</taxon>
        <taxon>Poaceae</taxon>
        <taxon>PACMAD clade</taxon>
        <taxon>Chloridoideae</taxon>
        <taxon>Cynodonteae</taxon>
        <taxon>Eleusininae</taxon>
        <taxon>Eleusine</taxon>
    </lineage>
</organism>
<evidence type="ECO:0000256" key="1">
    <source>
        <dbReference type="ARBA" id="ARBA00004170"/>
    </source>
</evidence>
<dbReference type="GO" id="GO:0031201">
    <property type="term" value="C:SNARE complex"/>
    <property type="evidence" value="ECO:0007669"/>
    <property type="project" value="TreeGrafter"/>
</dbReference>
<reference evidence="9" key="2">
    <citation type="submission" date="2021-12" db="EMBL/GenBank/DDBJ databases">
        <title>Resequencing data analysis of finger millet.</title>
        <authorList>
            <person name="Hatakeyama M."/>
            <person name="Aluri S."/>
            <person name="Balachadran M.T."/>
            <person name="Sivarajan S.R."/>
            <person name="Poveda L."/>
            <person name="Shimizu-Inatsugi R."/>
            <person name="Schlapbach R."/>
            <person name="Sreeman S.M."/>
            <person name="Shimizu K.K."/>
        </authorList>
    </citation>
    <scope>NUCLEOTIDE SEQUENCE</scope>
</reference>
<reference evidence="9" key="1">
    <citation type="journal article" date="2018" name="DNA Res.">
        <title>Multiple hybrid de novo genome assembly of finger millet, an orphan allotetraploid crop.</title>
        <authorList>
            <person name="Hatakeyama M."/>
            <person name="Aluri S."/>
            <person name="Balachadran M.T."/>
            <person name="Sivarajan S.R."/>
            <person name="Patrignani A."/>
            <person name="Gruter S."/>
            <person name="Poveda L."/>
            <person name="Shimizu-Inatsugi R."/>
            <person name="Baeten J."/>
            <person name="Francoijs K.J."/>
            <person name="Nataraja K.N."/>
            <person name="Reddy Y.A.N."/>
            <person name="Phadnis S."/>
            <person name="Ravikumar R.L."/>
            <person name="Schlapbach R."/>
            <person name="Sreeman S.M."/>
            <person name="Shimizu K.K."/>
        </authorList>
    </citation>
    <scope>NUCLEOTIDE SEQUENCE</scope>
</reference>
<dbReference type="InterPro" id="IPR000744">
    <property type="entry name" value="NSF_attach"/>
</dbReference>
<dbReference type="GO" id="GO:0006886">
    <property type="term" value="P:intracellular protein transport"/>
    <property type="evidence" value="ECO:0007669"/>
    <property type="project" value="InterPro"/>
</dbReference>
<dbReference type="Proteomes" id="UP001054889">
    <property type="component" value="Unassembled WGS sequence"/>
</dbReference>
<keyword evidence="5" id="KW-0653">Protein transport</keyword>
<accession>A0AAV5CUP1</accession>
<keyword evidence="6" id="KW-0472">Membrane</keyword>
<gene>
    <name evidence="9" type="primary">ga19030</name>
    <name evidence="9" type="ORF">PR202_ga19030</name>
</gene>
<comment type="caution">
    <text evidence="9">The sequence shown here is derived from an EMBL/GenBank/DDBJ whole genome shotgun (WGS) entry which is preliminary data.</text>
</comment>
<dbReference type="GO" id="GO:0005483">
    <property type="term" value="F:soluble NSF attachment protein activity"/>
    <property type="evidence" value="ECO:0007669"/>
    <property type="project" value="TreeGrafter"/>
</dbReference>
<evidence type="ECO:0000256" key="3">
    <source>
        <dbReference type="ARBA" id="ARBA00022448"/>
    </source>
</evidence>
<dbReference type="SUPFAM" id="SSF48452">
    <property type="entry name" value="TPR-like"/>
    <property type="match status" value="1"/>
</dbReference>
<evidence type="ECO:0000256" key="2">
    <source>
        <dbReference type="ARBA" id="ARBA00010050"/>
    </source>
</evidence>
<proteinExistence type="inferred from homology"/>
<dbReference type="InterPro" id="IPR011990">
    <property type="entry name" value="TPR-like_helical_dom_sf"/>
</dbReference>
<evidence type="ECO:0000256" key="5">
    <source>
        <dbReference type="ARBA" id="ARBA00022927"/>
    </source>
</evidence>
<dbReference type="Pfam" id="PF14938">
    <property type="entry name" value="SNAP"/>
    <property type="match status" value="1"/>
</dbReference>
<dbReference type="PANTHER" id="PTHR13768:SF2">
    <property type="entry name" value="GAMMA-SOLUBLE NSF ATTACHMENT PROTEIN"/>
    <property type="match status" value="1"/>
</dbReference>
<evidence type="ECO:0000313" key="9">
    <source>
        <dbReference type="EMBL" id="GJN01740.1"/>
    </source>
</evidence>
<dbReference type="PANTHER" id="PTHR13768">
    <property type="entry name" value="SOLUBLE NSF ATTACHMENT PROTEIN SNAP"/>
    <property type="match status" value="1"/>
</dbReference>
<dbReference type="GO" id="GO:0019905">
    <property type="term" value="F:syntaxin binding"/>
    <property type="evidence" value="ECO:0007669"/>
    <property type="project" value="TreeGrafter"/>
</dbReference>
<evidence type="ECO:0000256" key="6">
    <source>
        <dbReference type="ARBA" id="ARBA00023136"/>
    </source>
</evidence>
<comment type="subcellular location">
    <subcellularLocation>
        <location evidence="1">Membrane</location>
        <topology evidence="1">Peripheral membrane protein</topology>
    </subcellularLocation>
</comment>
<keyword evidence="4" id="KW-0931">ER-Golgi transport</keyword>
<evidence type="ECO:0000256" key="7">
    <source>
        <dbReference type="ARBA" id="ARBA00040047"/>
    </source>
</evidence>
<dbReference type="GO" id="GO:0005774">
    <property type="term" value="C:vacuolar membrane"/>
    <property type="evidence" value="ECO:0007669"/>
    <property type="project" value="TreeGrafter"/>
</dbReference>
<protein>
    <recommendedName>
        <fullName evidence="7">Gamma-soluble NSF attachment protein</fullName>
    </recommendedName>
    <alternativeName>
        <fullName evidence="8">N-ethylmaleimide-sensitive factor attachment protein gamma</fullName>
    </alternativeName>
</protein>
<dbReference type="AlphaFoldDB" id="A0AAV5CUP1"/>
<dbReference type="EMBL" id="BQKI01000009">
    <property type="protein sequence ID" value="GJN01740.1"/>
    <property type="molecule type" value="Genomic_DNA"/>
</dbReference>
<name>A0AAV5CUP1_ELECO</name>
<keyword evidence="10" id="KW-1185">Reference proteome</keyword>
<evidence type="ECO:0000256" key="8">
    <source>
        <dbReference type="ARBA" id="ARBA00042485"/>
    </source>
</evidence>
<comment type="similarity">
    <text evidence="2">Belongs to the SNAP family.</text>
</comment>
<dbReference type="Gene3D" id="1.25.40.10">
    <property type="entry name" value="Tetratricopeptide repeat domain"/>
    <property type="match status" value="1"/>
</dbReference>
<evidence type="ECO:0000256" key="4">
    <source>
        <dbReference type="ARBA" id="ARBA00022892"/>
    </source>
</evidence>
<evidence type="ECO:0000313" key="10">
    <source>
        <dbReference type="Proteomes" id="UP001054889"/>
    </source>
</evidence>